<name>A0A1F7W1D1_9BACT</name>
<dbReference type="SMART" id="SM00332">
    <property type="entry name" value="PP2Cc"/>
    <property type="match status" value="1"/>
</dbReference>
<dbReference type="Pfam" id="PF00481">
    <property type="entry name" value="PP2C"/>
    <property type="match status" value="1"/>
</dbReference>
<evidence type="ECO:0000313" key="3">
    <source>
        <dbReference type="Proteomes" id="UP000177331"/>
    </source>
</evidence>
<reference evidence="2 3" key="1">
    <citation type="journal article" date="2016" name="Nat. Commun.">
        <title>Thousands of microbial genomes shed light on interconnected biogeochemical processes in an aquifer system.</title>
        <authorList>
            <person name="Anantharaman K."/>
            <person name="Brown C.T."/>
            <person name="Hug L.A."/>
            <person name="Sharon I."/>
            <person name="Castelle C.J."/>
            <person name="Probst A.J."/>
            <person name="Thomas B.C."/>
            <person name="Singh A."/>
            <person name="Wilkins M.J."/>
            <person name="Karaoz U."/>
            <person name="Brodie E.L."/>
            <person name="Williams K.H."/>
            <person name="Hubbard S.S."/>
            <person name="Banfield J.F."/>
        </authorList>
    </citation>
    <scope>NUCLEOTIDE SEQUENCE [LARGE SCALE GENOMIC DNA]</scope>
</reference>
<dbReference type="InterPro" id="IPR036457">
    <property type="entry name" value="PPM-type-like_dom_sf"/>
</dbReference>
<dbReference type="GO" id="GO:0004722">
    <property type="term" value="F:protein serine/threonine phosphatase activity"/>
    <property type="evidence" value="ECO:0007669"/>
    <property type="project" value="InterPro"/>
</dbReference>
<feature type="domain" description="PPM-type phosphatase" evidence="1">
    <location>
        <begin position="1"/>
        <end position="268"/>
    </location>
</feature>
<dbReference type="PANTHER" id="PTHR13832:SF827">
    <property type="entry name" value="PROTEIN PHOSPHATASE 1L"/>
    <property type="match status" value="1"/>
</dbReference>
<protein>
    <recommendedName>
        <fullName evidence="1">PPM-type phosphatase domain-containing protein</fullName>
    </recommendedName>
</protein>
<dbReference type="Proteomes" id="UP000177331">
    <property type="component" value="Unassembled WGS sequence"/>
</dbReference>
<gene>
    <name evidence="2" type="ORF">A2318_02940</name>
</gene>
<dbReference type="Gene3D" id="3.60.40.10">
    <property type="entry name" value="PPM-type phosphatase domain"/>
    <property type="match status" value="1"/>
</dbReference>
<dbReference type="InterPro" id="IPR001932">
    <property type="entry name" value="PPM-type_phosphatase-like_dom"/>
</dbReference>
<proteinExistence type="predicted"/>
<organism evidence="2 3">
    <name type="scientific">Candidatus Uhrbacteria bacterium RIFOXYB2_FULL_45_11</name>
    <dbReference type="NCBI Taxonomy" id="1802421"/>
    <lineage>
        <taxon>Bacteria</taxon>
        <taxon>Candidatus Uhriibacteriota</taxon>
    </lineage>
</organism>
<dbReference type="SUPFAM" id="SSF81606">
    <property type="entry name" value="PP2C-like"/>
    <property type="match status" value="1"/>
</dbReference>
<accession>A0A1F7W1D1</accession>
<dbReference type="AlphaFoldDB" id="A0A1F7W1D1"/>
<dbReference type="PROSITE" id="PS51746">
    <property type="entry name" value="PPM_2"/>
    <property type="match status" value="1"/>
</dbReference>
<evidence type="ECO:0000259" key="1">
    <source>
        <dbReference type="PROSITE" id="PS51746"/>
    </source>
</evidence>
<dbReference type="InterPro" id="IPR015655">
    <property type="entry name" value="PP2C"/>
</dbReference>
<dbReference type="PANTHER" id="PTHR13832">
    <property type="entry name" value="PROTEIN PHOSPHATASE 2C"/>
    <property type="match status" value="1"/>
</dbReference>
<comment type="caution">
    <text evidence="2">The sequence shown here is derived from an EMBL/GenBank/DDBJ whole genome shotgun (WGS) entry which is preliminary data.</text>
</comment>
<sequence>MRVEHKVVKRTAARHRKSEDCQLVAQIEGQPFFAVIADGHGPDIQTVATQNLALNVVTDFGCLFMQNPDPQAFPAMCDEVQTRVVATFKKIPVGAVATCVVAAENGITIAQVGDCVVLKFLPDQDYCVDRLTQDHTPDHPSEIPRLRSHYKDGKFDVHIHERGNFCVSRLYCKKTKTTAAFTRSFGDPDFRPIVTHEPEVKSFDYASNDELYAVCSDGGEDTVRCVFRRLKNERVPLDAVFMETVYRFAQDEMPLRPDDDITIVFFRVLRDSPTS</sequence>
<evidence type="ECO:0000313" key="2">
    <source>
        <dbReference type="EMBL" id="OGL96605.1"/>
    </source>
</evidence>
<dbReference type="EMBL" id="MGFD01000064">
    <property type="protein sequence ID" value="OGL96605.1"/>
    <property type="molecule type" value="Genomic_DNA"/>
</dbReference>
<dbReference type="STRING" id="1802421.A2318_02940"/>